<feature type="region of interest" description="Disordered" evidence="1">
    <location>
        <begin position="97"/>
        <end position="150"/>
    </location>
</feature>
<dbReference type="AlphaFoldDB" id="A0A382R442"/>
<feature type="compositionally biased region" description="Basic and acidic residues" evidence="1">
    <location>
        <begin position="100"/>
        <end position="114"/>
    </location>
</feature>
<feature type="compositionally biased region" description="Polar residues" evidence="1">
    <location>
        <begin position="133"/>
        <end position="143"/>
    </location>
</feature>
<name>A0A382R442_9ZZZZ</name>
<sequence length="243" mass="26130">MPQFDFLNEVSGSYDHAKDKMKGLGGAEFSMFEAESDSERSAGASSMVTSEGAIHSYPMNLDSAEIDKPQECIRFTAVKQGGLSLEGDEYTKNMAAANQENEKRVLDREREKSRTHQFKNGSFKKSQEERNAQEANFDNQTATADGRSKFVGDNMKVHDKITTVASGLSKSVQAKEKDLEHCFLYMPPALTFTEGATWGAEELGSLGKLTKDALTGKGGGIDTMLKNFGGGAAGDLGTAGATA</sequence>
<reference evidence="2" key="1">
    <citation type="submission" date="2018-05" db="EMBL/GenBank/DDBJ databases">
        <authorList>
            <person name="Lanie J.A."/>
            <person name="Ng W.-L."/>
            <person name="Kazmierczak K.M."/>
            <person name="Andrzejewski T.M."/>
            <person name="Davidsen T.M."/>
            <person name="Wayne K.J."/>
            <person name="Tettelin H."/>
            <person name="Glass J.I."/>
            <person name="Rusch D."/>
            <person name="Podicherti R."/>
            <person name="Tsui H.-C.T."/>
            <person name="Winkler M.E."/>
        </authorList>
    </citation>
    <scope>NUCLEOTIDE SEQUENCE</scope>
</reference>
<feature type="non-terminal residue" evidence="2">
    <location>
        <position position="243"/>
    </location>
</feature>
<evidence type="ECO:0000256" key="1">
    <source>
        <dbReference type="SAM" id="MobiDB-lite"/>
    </source>
</evidence>
<gene>
    <name evidence="2" type="ORF">METZ01_LOCUS345353</name>
</gene>
<protein>
    <submittedName>
        <fullName evidence="2">Uncharacterized protein</fullName>
    </submittedName>
</protein>
<accession>A0A382R442</accession>
<organism evidence="2">
    <name type="scientific">marine metagenome</name>
    <dbReference type="NCBI Taxonomy" id="408172"/>
    <lineage>
        <taxon>unclassified sequences</taxon>
        <taxon>metagenomes</taxon>
        <taxon>ecological metagenomes</taxon>
    </lineage>
</organism>
<evidence type="ECO:0000313" key="2">
    <source>
        <dbReference type="EMBL" id="SVC92499.1"/>
    </source>
</evidence>
<proteinExistence type="predicted"/>
<dbReference type="EMBL" id="UINC01118995">
    <property type="protein sequence ID" value="SVC92499.1"/>
    <property type="molecule type" value="Genomic_DNA"/>
</dbReference>